<feature type="transmembrane region" description="Helical" evidence="2">
    <location>
        <begin position="30"/>
        <end position="53"/>
    </location>
</feature>
<keyword evidence="5" id="KW-1185">Reference proteome</keyword>
<feature type="chain" id="PRO_5004719378" evidence="3">
    <location>
        <begin position="21"/>
        <end position="240"/>
    </location>
</feature>
<gene>
    <name evidence="4" type="ORF">LOTGIDRAFT_156367</name>
</gene>
<protein>
    <submittedName>
        <fullName evidence="4">Uncharacterized protein</fullName>
    </submittedName>
</protein>
<keyword evidence="2" id="KW-1133">Transmembrane helix</keyword>
<sequence length="240" mass="27154">MEGVILSIFGVIVTLSGVLCEEIGDINGIVAASVVGFFLLCIVIAMIVVGIFWDKWFSKYQRWRGKIKVPRHIIEQRKKRKQAEKTLSEKSLVANGHGRMPTAEPDSKSWVEGWVYNGRDRNSGREYEEKVNTINLEPEEEYRIEAEIVDNEALDLGPYRKQPDMPNTLVTSVSDQRSEPTLQSQQPYQSEQPQETEQPLYSVVDRASKKSNANGAARHTYEETETSFSALTSDPDVVIM</sequence>
<dbReference type="GeneID" id="20236988"/>
<organism evidence="4 5">
    <name type="scientific">Lottia gigantea</name>
    <name type="common">Giant owl limpet</name>
    <dbReference type="NCBI Taxonomy" id="225164"/>
    <lineage>
        <taxon>Eukaryota</taxon>
        <taxon>Metazoa</taxon>
        <taxon>Spiralia</taxon>
        <taxon>Lophotrochozoa</taxon>
        <taxon>Mollusca</taxon>
        <taxon>Gastropoda</taxon>
        <taxon>Patellogastropoda</taxon>
        <taxon>Lottioidea</taxon>
        <taxon>Lottiidae</taxon>
        <taxon>Lottia</taxon>
    </lineage>
</organism>
<keyword evidence="2" id="KW-0812">Transmembrane</keyword>
<evidence type="ECO:0000256" key="3">
    <source>
        <dbReference type="SAM" id="SignalP"/>
    </source>
</evidence>
<evidence type="ECO:0000313" key="5">
    <source>
        <dbReference type="Proteomes" id="UP000030746"/>
    </source>
</evidence>
<dbReference type="EMBL" id="KB199905">
    <property type="protein sequence ID" value="ESP03806.1"/>
    <property type="molecule type" value="Genomic_DNA"/>
</dbReference>
<keyword evidence="2" id="KW-0472">Membrane</keyword>
<dbReference type="OMA" id="QKADSWI"/>
<feature type="region of interest" description="Disordered" evidence="1">
    <location>
        <begin position="156"/>
        <end position="240"/>
    </location>
</feature>
<evidence type="ECO:0000256" key="1">
    <source>
        <dbReference type="SAM" id="MobiDB-lite"/>
    </source>
</evidence>
<dbReference type="CTD" id="20236988"/>
<dbReference type="Proteomes" id="UP000030746">
    <property type="component" value="Unassembled WGS sequence"/>
</dbReference>
<name>V4B824_LOTGI</name>
<proteinExistence type="predicted"/>
<dbReference type="AlphaFoldDB" id="V4B824"/>
<dbReference type="RefSeq" id="XP_009045288.1">
    <property type="nucleotide sequence ID" value="XM_009047040.1"/>
</dbReference>
<dbReference type="OrthoDB" id="6081493at2759"/>
<feature type="compositionally biased region" description="Low complexity" evidence="1">
    <location>
        <begin position="181"/>
        <end position="200"/>
    </location>
</feature>
<accession>V4B824</accession>
<keyword evidence="3" id="KW-0732">Signal</keyword>
<dbReference type="KEGG" id="lgi:LOTGIDRAFT_156367"/>
<dbReference type="HOGENOM" id="CLU_1157543_0_0_1"/>
<evidence type="ECO:0000313" key="4">
    <source>
        <dbReference type="EMBL" id="ESP03806.1"/>
    </source>
</evidence>
<reference evidence="4 5" key="1">
    <citation type="journal article" date="2013" name="Nature">
        <title>Insights into bilaterian evolution from three spiralian genomes.</title>
        <authorList>
            <person name="Simakov O."/>
            <person name="Marletaz F."/>
            <person name="Cho S.J."/>
            <person name="Edsinger-Gonzales E."/>
            <person name="Havlak P."/>
            <person name="Hellsten U."/>
            <person name="Kuo D.H."/>
            <person name="Larsson T."/>
            <person name="Lv J."/>
            <person name="Arendt D."/>
            <person name="Savage R."/>
            <person name="Osoegawa K."/>
            <person name="de Jong P."/>
            <person name="Grimwood J."/>
            <person name="Chapman J.A."/>
            <person name="Shapiro H."/>
            <person name="Aerts A."/>
            <person name="Otillar R.P."/>
            <person name="Terry A.Y."/>
            <person name="Boore J.L."/>
            <person name="Grigoriev I.V."/>
            <person name="Lindberg D.R."/>
            <person name="Seaver E.C."/>
            <person name="Weisblat D.A."/>
            <person name="Putnam N.H."/>
            <person name="Rokhsar D.S."/>
        </authorList>
    </citation>
    <scope>NUCLEOTIDE SEQUENCE [LARGE SCALE GENOMIC DNA]</scope>
</reference>
<feature type="signal peptide" evidence="3">
    <location>
        <begin position="1"/>
        <end position="20"/>
    </location>
</feature>
<evidence type="ECO:0000256" key="2">
    <source>
        <dbReference type="SAM" id="Phobius"/>
    </source>
</evidence>